<dbReference type="STRING" id="1764295.A0A5B8MEZ9"/>
<proteinExistence type="predicted"/>
<feature type="region of interest" description="Disordered" evidence="1">
    <location>
        <begin position="2147"/>
        <end position="2185"/>
    </location>
</feature>
<dbReference type="InterPro" id="IPR045167">
    <property type="entry name" value="Hobbit"/>
</dbReference>
<organism evidence="2 3">
    <name type="scientific">Chloropicon primus</name>
    <dbReference type="NCBI Taxonomy" id="1764295"/>
    <lineage>
        <taxon>Eukaryota</taxon>
        <taxon>Viridiplantae</taxon>
        <taxon>Chlorophyta</taxon>
        <taxon>Chloropicophyceae</taxon>
        <taxon>Chloropicales</taxon>
        <taxon>Chloropicaceae</taxon>
        <taxon>Chloropicon</taxon>
    </lineage>
</organism>
<reference evidence="2 3" key="1">
    <citation type="submission" date="2018-07" db="EMBL/GenBank/DDBJ databases">
        <title>The complete nuclear genome of the prasinophyte Chloropicon primus (CCMP1205).</title>
        <authorList>
            <person name="Pombert J.-F."/>
            <person name="Otis C."/>
            <person name="Turmel M."/>
            <person name="Lemieux C."/>
        </authorList>
    </citation>
    <scope>NUCLEOTIDE SEQUENCE [LARGE SCALE GENOMIC DNA]</scope>
    <source>
        <strain evidence="2 3">CCMP1205</strain>
    </source>
</reference>
<dbReference type="PANTHER" id="PTHR15678">
    <property type="entry name" value="ANTIGEN MLAA-22-RELATED"/>
    <property type="match status" value="1"/>
</dbReference>
<evidence type="ECO:0000313" key="3">
    <source>
        <dbReference type="Proteomes" id="UP000316726"/>
    </source>
</evidence>
<evidence type="ECO:0000313" key="2">
    <source>
        <dbReference type="EMBL" id="QDZ17850.1"/>
    </source>
</evidence>
<feature type="region of interest" description="Disordered" evidence="1">
    <location>
        <begin position="1932"/>
        <end position="1995"/>
    </location>
</feature>
<dbReference type="PANTHER" id="PTHR15678:SF6">
    <property type="entry name" value="BRIDGE-LIKE LIPID TRANSFER PROTEIN FAMILY MEMBER 2"/>
    <property type="match status" value="1"/>
</dbReference>
<sequence length="2185" mass="244502">MWVPSSGAQWAWVCVAYVVVVLCLKRLGAKLLAGLLTRDNLVVNIKVVSLAKLKSVDLKIRTKAFNVRVLASEVAVDRVRLIQAVSEVFVWVFRGFSFNIPIRVSGLVVTLDKIDAVPDDAASVVGGRTKGKQHVLYQYFKLYLSRVAVFVLCLFRVDVDSFRVNLSRGDVKIEFNMENTCMKSQKRSPSLSMKSFSARASLHLKDSGAADLVLCESQLEDLSVKASGLEILDSGLKYHRVDVDMKEALAAHTSQLELLVPLVETSSGPGQNEMSTQASTLMAYAPKRVNVTVSNIRVHTLEDKTSHPWYGFEVSTLSIALTHRTRHDQSFPSFKAFRYTWQLQVKSDQFEGRLVHNGHEIAEVLSKDIKSVTTSTKTKKLVQNVIVNVESIKTRVKPVREDTIAFITTRVQEYQLGRAQVARAKGGDAIPRTDDLLGLQIAINNVSSYFDSQGKESLVTSLPNLSVNLQKKPEGFFSHIDCRDLGVSLSKEGKRFTNSKLSAIRNQDIVVLGNLRMSSELTQGDSGSPVFDLDANIVGCEVQLASQYLLVADIINQHGSPIIAGGALKVNEGVKDPKSSVIANVRVECSKIALHFSPVGGEENEVELFETKSTEQGLLCRVDFFSFSSMQGETSNLHVKKLTLCKSANFESLDDSSGVFLYLTTIEDLTLTISRVVRGSGDFQHVLKVWCSRLKVESDCESSMFLLQLSERASKDFDRMRRLPLVVQLPRESREPVKPLFDIQTHRLDVVFKESRKDIRVSVRSLVVRDEKHFESKYVSLFVLDKEVLKLKGVRLGVKPTAEDTLQITLRINLASGRLPDKLEVGEVFNGHISSFSVLEKEIKKRAGVHLGGNVEIDPKVERNYNLIVNLNEWEIEVEHSQFETWLSSHKSLLYECNLGMHLVKETSQGDISVFDYFSPSKNEERLSDEPSQNRSNEYLCKKLIRSYVKACGQIGSKRKFFKNALSLSGKGTMLRLHACQSEDASVSSMGEIARRGMVLKKGDTCLMDLSATFTEIFAHVTSMPDPFAHVRMLQISSSPPPKPKSKTSMGTIGTPESNCSIYGDIHIGIERLEGKYGVAMEPYFAYAGRALRRLSPSGDCSEKKEKGHVFEHLHDTLYEHFHLSVASVNAVLLAETDLPEDMTNADRYNVAFDDFELGLAQSTCTVACKNFVVDSAYKIHRGNALSSSVQYEYIPILKSPAFGFSITLDLKDDRGAMDEAPTGMIFVSINFMKGVSTTSPVVFAGERQVKCLAHIICLLKDPPDALRDSFQRKPYGCTEETEAHKFVKKLKGLEFEVTSDPLQIRFWDPLPNAEDHVATLDVQDYLLAMSFVYTDLRMKVANAKVRRVPKLKEIDIRGNDLIFNLKESADGGEERTSETSGLVEKELEDKIAKLLGNAKHLDSFKDKESLVLRIESMTVSQRRKEGNLLERAPFKIEIHKPRGLINTFKRDALYTCIQAVASGINDVLNEHEGEDERMEEACVVPKRVTLPEKEVDGKSTTGAEEQDLLSLLLEKDEKQIISSSNAGTADDGKMDLNFVIEAIQPQFNMESEGANGRFLLSAEKAIVKGYKGFVDGVCFQQKSEIALQSIQMHICQLDVDPNAKVQWLDAGQVKSGTLVSANESLLHSVFDPCSISLNLFQRGQYFEIDIDLASLTLALDSREFQITSDVVSRIALSPFPKMSEKVSLSLLGSDMLQITKLGMFASPEQLDSFQSLNRAAYEDLQNIVYAQQISKRAVEEVIEKPGIRCPDASYLKERLGENMRYTLQEKKDLVKTLLQAEKKAKALSSTNHKHTKVSLKVNEVKWSLCKDRKVFMEATLKKVNFSRVRYEDFSGITRFQIGDVTCVASILDEKENVNTYEVLRNWQIKEYDSVPFIHIYMVANGESNGLSSFELCDITMHPIEISMAQKTASEIQKYFFHKTLSPEERQKLWSHVSSSSPAPPRKSANLAEKPGKDESGEQSPGSSSRSHHKSTRSLDLSARSMESALSSQSQEVSHVRAKSFAMSATDYLLEDEDMDENLSMLDLLNGGFPLSPSDRKLIRQDSMKQERGILLNKVRFNELGIKVSFESIVLNVSDMKVYLDTFNYLYYKGTWKDLLDKVKWNIVKSVVKNVAGFQFGKIKAFTSSLTPSKLKPISAKKKSIFSWNRGESPPGSSEKKGEKDKSEDAMQKRKLLFGDKYVKK</sequence>
<keyword evidence="3" id="KW-1185">Reference proteome</keyword>
<accession>A0A5B8MEZ9</accession>
<dbReference type="Pfam" id="PF10344">
    <property type="entry name" value="Hobbit"/>
    <property type="match status" value="1"/>
</dbReference>
<dbReference type="OrthoDB" id="514036at2759"/>
<feature type="compositionally biased region" description="Basic and acidic residues" evidence="1">
    <location>
        <begin position="2158"/>
        <end position="2185"/>
    </location>
</feature>
<name>A0A5B8MEZ9_9CHLO</name>
<dbReference type="Proteomes" id="UP000316726">
    <property type="component" value="Chromosome 1"/>
</dbReference>
<dbReference type="EMBL" id="CP031034">
    <property type="protein sequence ID" value="QDZ17850.1"/>
    <property type="molecule type" value="Genomic_DNA"/>
</dbReference>
<evidence type="ECO:0000256" key="1">
    <source>
        <dbReference type="SAM" id="MobiDB-lite"/>
    </source>
</evidence>
<gene>
    <name evidence="2" type="ORF">A3770_01p03680</name>
</gene>
<protein>
    <submittedName>
        <fullName evidence="2">Golgi-body localization domain-containing protein</fullName>
    </submittedName>
</protein>